<dbReference type="EMBL" id="WJXA01000009">
    <property type="protein sequence ID" value="KAF7133575.1"/>
    <property type="molecule type" value="Genomic_DNA"/>
</dbReference>
<protein>
    <recommendedName>
        <fullName evidence="11">glucomannan 4-beta-mannosyltransferase</fullName>
        <ecNumber evidence="11">2.4.1.32</ecNumber>
    </recommendedName>
    <alternativeName>
        <fullName evidence="12">Glucomannan synthase</fullName>
    </alternativeName>
</protein>
<evidence type="ECO:0000256" key="10">
    <source>
        <dbReference type="ARBA" id="ARBA00060879"/>
    </source>
</evidence>
<feature type="transmembrane region" description="Helical" evidence="13">
    <location>
        <begin position="366"/>
        <end position="392"/>
    </location>
</feature>
<comment type="caution">
    <text evidence="15">The sequence shown here is derived from an EMBL/GenBank/DDBJ whole genome shotgun (WGS) entry which is preliminary data.</text>
</comment>
<dbReference type="InterPro" id="IPR001173">
    <property type="entry name" value="Glyco_trans_2-like"/>
</dbReference>
<evidence type="ECO:0000256" key="7">
    <source>
        <dbReference type="ARBA" id="ARBA00023136"/>
    </source>
</evidence>
<dbReference type="OrthoDB" id="72851at2759"/>
<evidence type="ECO:0000313" key="15">
    <source>
        <dbReference type="EMBL" id="KAF7133575.1"/>
    </source>
</evidence>
<dbReference type="Gene3D" id="3.90.550.10">
    <property type="entry name" value="Spore Coat Polysaccharide Biosynthesis Protein SpsA, Chain A"/>
    <property type="match status" value="1"/>
</dbReference>
<sequence length="444" mass="50405">MDTLSSAAEIGMGWEQAWRVPAIAPVLRWTVAVCLAMSIMVLVDRVYMGIVIMGVKLLRRRGVKKYKWEAIKGDLEVYQLSIGAACRLSWPLDRIIIQVLDDSTDPAIKELVEVECRSWASKGMNIKHETRENRNGYKAGALKEGMRRSYANNCEYVAIFDADFQPEPDFLWRAIPFLLHNPDLALVQARWKFVNADVCLMTRIQEMSMDYHFEVEQEVGSSAYAFFGFNGTAGVWRISAINEAGGWRDRTTVEDMDLAVRASLKGWKFVYVGDLKVKNELPSTFKTYRDQQHRWFCGSANLFRKVAIDILGNKKASPWKKLYVIYSFFFVRKIVIHILTFIFHCVVLPATVLVPEVEVPAWGSVYIPLAIAILKVIGTPRSLHLLLFWILFETAMSLHRTKATFEGLLETGKKTVMGIPDVMVQTAKFNGDPFPNSLSSGNNL</sequence>
<dbReference type="CDD" id="cd06437">
    <property type="entry name" value="CESA_CaSu_A2"/>
    <property type="match status" value="1"/>
</dbReference>
<keyword evidence="3" id="KW-0808">Transferase</keyword>
<feature type="transmembrane region" description="Helical" evidence="13">
    <location>
        <begin position="29"/>
        <end position="58"/>
    </location>
</feature>
<dbReference type="AlphaFoldDB" id="A0A834LF80"/>
<dbReference type="InterPro" id="IPR029044">
    <property type="entry name" value="Nucleotide-diphossugar_trans"/>
</dbReference>
<dbReference type="GO" id="GO:0000139">
    <property type="term" value="C:Golgi membrane"/>
    <property type="evidence" value="ECO:0007669"/>
    <property type="project" value="UniProtKB-SubCell"/>
</dbReference>
<dbReference type="Pfam" id="PF13632">
    <property type="entry name" value="Glyco_trans_2_3"/>
    <property type="match status" value="1"/>
</dbReference>
<evidence type="ECO:0000256" key="5">
    <source>
        <dbReference type="ARBA" id="ARBA00022989"/>
    </source>
</evidence>
<keyword evidence="7 13" id="KW-0472">Membrane</keyword>
<keyword evidence="2" id="KW-0328">Glycosyltransferase</keyword>
<evidence type="ECO:0000256" key="1">
    <source>
        <dbReference type="ARBA" id="ARBA00004653"/>
    </source>
</evidence>
<evidence type="ECO:0000256" key="3">
    <source>
        <dbReference type="ARBA" id="ARBA00022679"/>
    </source>
</evidence>
<keyword evidence="16" id="KW-1185">Reference proteome</keyword>
<keyword evidence="8" id="KW-0961">Cell wall biogenesis/degradation</keyword>
<dbReference type="FunFam" id="3.90.550.10:FF:000015">
    <property type="entry name" value="Glucomannan 4-beta-mannosyltransferase 9"/>
    <property type="match status" value="1"/>
</dbReference>
<reference evidence="15" key="1">
    <citation type="submission" date="2019-11" db="EMBL/GenBank/DDBJ databases">
        <authorList>
            <person name="Liu Y."/>
            <person name="Hou J."/>
            <person name="Li T.-Q."/>
            <person name="Guan C.-H."/>
            <person name="Wu X."/>
            <person name="Wu H.-Z."/>
            <person name="Ling F."/>
            <person name="Zhang R."/>
            <person name="Shi X.-G."/>
            <person name="Ren J.-P."/>
            <person name="Chen E.-F."/>
            <person name="Sun J.-M."/>
        </authorList>
    </citation>
    <scope>NUCLEOTIDE SEQUENCE</scope>
    <source>
        <strain evidence="15">Adult_tree_wgs_1</strain>
        <tissue evidence="15">Leaves</tissue>
    </source>
</reference>
<name>A0A834LF80_RHOSS</name>
<dbReference type="GO" id="GO:0047259">
    <property type="term" value="F:glucomannan 4-beta-mannosyltransferase activity"/>
    <property type="evidence" value="ECO:0007669"/>
    <property type="project" value="UniProtKB-EC"/>
</dbReference>
<evidence type="ECO:0000313" key="16">
    <source>
        <dbReference type="Proteomes" id="UP000626092"/>
    </source>
</evidence>
<evidence type="ECO:0000256" key="8">
    <source>
        <dbReference type="ARBA" id="ARBA00023316"/>
    </source>
</evidence>
<evidence type="ECO:0000256" key="9">
    <source>
        <dbReference type="ARBA" id="ARBA00051800"/>
    </source>
</evidence>
<evidence type="ECO:0000256" key="4">
    <source>
        <dbReference type="ARBA" id="ARBA00022692"/>
    </source>
</evidence>
<accession>A0A834LF80</accession>
<organism evidence="15 16">
    <name type="scientific">Rhododendron simsii</name>
    <name type="common">Sims's rhododendron</name>
    <dbReference type="NCBI Taxonomy" id="118357"/>
    <lineage>
        <taxon>Eukaryota</taxon>
        <taxon>Viridiplantae</taxon>
        <taxon>Streptophyta</taxon>
        <taxon>Embryophyta</taxon>
        <taxon>Tracheophyta</taxon>
        <taxon>Spermatophyta</taxon>
        <taxon>Magnoliopsida</taxon>
        <taxon>eudicotyledons</taxon>
        <taxon>Gunneridae</taxon>
        <taxon>Pentapetalae</taxon>
        <taxon>asterids</taxon>
        <taxon>Ericales</taxon>
        <taxon>Ericaceae</taxon>
        <taxon>Ericoideae</taxon>
        <taxon>Rhodoreae</taxon>
        <taxon>Rhododendron</taxon>
    </lineage>
</organism>
<comment type="catalytic activity">
    <reaction evidence="9">
        <text>GDP-mannose + (glucomannan)n = GDP + (glucomannan)n+1.</text>
        <dbReference type="EC" id="2.4.1.32"/>
    </reaction>
</comment>
<gene>
    <name evidence="15" type="ORF">RHSIM_Rhsim09G0010300</name>
</gene>
<evidence type="ECO:0000256" key="6">
    <source>
        <dbReference type="ARBA" id="ARBA00023034"/>
    </source>
</evidence>
<dbReference type="PANTHER" id="PTHR32044">
    <property type="entry name" value="GLUCOMANNAN 4-BETA-MANNOSYLTRANSFERASE 9"/>
    <property type="match status" value="1"/>
</dbReference>
<evidence type="ECO:0000256" key="12">
    <source>
        <dbReference type="ARBA" id="ARBA00076024"/>
    </source>
</evidence>
<dbReference type="GO" id="GO:0051753">
    <property type="term" value="F:mannan synthase activity"/>
    <property type="evidence" value="ECO:0007669"/>
    <property type="project" value="TreeGrafter"/>
</dbReference>
<proteinExistence type="inferred from homology"/>
<evidence type="ECO:0000256" key="2">
    <source>
        <dbReference type="ARBA" id="ARBA00022676"/>
    </source>
</evidence>
<keyword evidence="5 13" id="KW-1133">Transmembrane helix</keyword>
<dbReference type="Proteomes" id="UP000626092">
    <property type="component" value="Unassembled WGS sequence"/>
</dbReference>
<keyword evidence="4 13" id="KW-0812">Transmembrane</keyword>
<feature type="domain" description="Glycosyltransferase 2-like" evidence="14">
    <location>
        <begin position="156"/>
        <end position="370"/>
    </location>
</feature>
<comment type="similarity">
    <text evidence="10">Belongs to the glycosyltransferase 2 family. Plant cellulose synthase-like A subfamily.</text>
</comment>
<dbReference type="GO" id="GO:0071555">
    <property type="term" value="P:cell wall organization"/>
    <property type="evidence" value="ECO:0007669"/>
    <property type="project" value="UniProtKB-KW"/>
</dbReference>
<evidence type="ECO:0000256" key="13">
    <source>
        <dbReference type="SAM" id="Phobius"/>
    </source>
</evidence>
<evidence type="ECO:0000256" key="11">
    <source>
        <dbReference type="ARBA" id="ARBA00066505"/>
    </source>
</evidence>
<dbReference type="SUPFAM" id="SSF53448">
    <property type="entry name" value="Nucleotide-diphospho-sugar transferases"/>
    <property type="match status" value="1"/>
</dbReference>
<comment type="subcellular location">
    <subcellularLocation>
        <location evidence="1">Golgi apparatus membrane</location>
        <topology evidence="1">Multi-pass membrane protein</topology>
    </subcellularLocation>
</comment>
<dbReference type="PANTHER" id="PTHR32044:SF21">
    <property type="entry name" value="GLUCOMANNAN 4-BETA-MANNOSYLTRANSFERASE 3-RELATED"/>
    <property type="match status" value="1"/>
</dbReference>
<dbReference type="EC" id="2.4.1.32" evidence="11"/>
<feature type="transmembrane region" description="Helical" evidence="13">
    <location>
        <begin position="334"/>
        <end position="354"/>
    </location>
</feature>
<keyword evidence="6" id="KW-0333">Golgi apparatus</keyword>
<evidence type="ECO:0000259" key="14">
    <source>
        <dbReference type="Pfam" id="PF13632"/>
    </source>
</evidence>